<dbReference type="AlphaFoldDB" id="A0A9X3YL36"/>
<dbReference type="PROSITE" id="PS51257">
    <property type="entry name" value="PROKAR_LIPOPROTEIN"/>
    <property type="match status" value="1"/>
</dbReference>
<accession>A0A9X3YL36</accession>
<keyword evidence="1" id="KW-0732">Signal</keyword>
<gene>
    <name evidence="2" type="ORF">OD750_010515</name>
</gene>
<keyword evidence="3" id="KW-1185">Reference proteome</keyword>
<comment type="caution">
    <text evidence="2">The sequence shown here is derived from an EMBL/GenBank/DDBJ whole genome shotgun (WGS) entry which is preliminary data.</text>
</comment>
<sequence length="222" mass="24716">MIRTLRTLACALACAFALAGCNETRFEAPLGDNIETCDVQWKGLWTPADEKPGEGPGAEHANAFFVDHECRFSVLDQPERGAPLKQIHVPLNFVHDGGNHYLVVSDAQLKGLVKLDPPHAVAPVPEKSFFYARYRTHGSRIDLYDVDAERVAKLILDAKLDGTIDKTATELHVYVRGNRQAMLDMVRRHAIFADKPVTLVRSDLSVEAYEKALLERQRAGAR</sequence>
<reference evidence="2" key="1">
    <citation type="submission" date="2023-02" db="EMBL/GenBank/DDBJ databases">
        <title>Tahibacter soli sp. nov. isolated from soil.</title>
        <authorList>
            <person name="Baek J.H."/>
            <person name="Lee J.K."/>
            <person name="Choi D.G."/>
            <person name="Jeon C.O."/>
        </authorList>
    </citation>
    <scope>NUCLEOTIDE SEQUENCE</scope>
    <source>
        <strain evidence="2">BL</strain>
    </source>
</reference>
<evidence type="ECO:0000313" key="3">
    <source>
        <dbReference type="Proteomes" id="UP001139971"/>
    </source>
</evidence>
<organism evidence="2 3">
    <name type="scientific">Tahibacter soli</name>
    <dbReference type="NCBI Taxonomy" id="2983605"/>
    <lineage>
        <taxon>Bacteria</taxon>
        <taxon>Pseudomonadati</taxon>
        <taxon>Pseudomonadota</taxon>
        <taxon>Gammaproteobacteria</taxon>
        <taxon>Lysobacterales</taxon>
        <taxon>Rhodanobacteraceae</taxon>
        <taxon>Tahibacter</taxon>
    </lineage>
</organism>
<dbReference type="EMBL" id="JAOVZO020000015">
    <property type="protein sequence ID" value="MDC8012976.1"/>
    <property type="molecule type" value="Genomic_DNA"/>
</dbReference>
<feature type="chain" id="PRO_5040729602" evidence="1">
    <location>
        <begin position="20"/>
        <end position="222"/>
    </location>
</feature>
<feature type="signal peptide" evidence="1">
    <location>
        <begin position="1"/>
        <end position="19"/>
    </location>
</feature>
<proteinExistence type="predicted"/>
<dbReference type="Proteomes" id="UP001139971">
    <property type="component" value="Unassembled WGS sequence"/>
</dbReference>
<protein>
    <submittedName>
        <fullName evidence="2">Uncharacterized protein</fullName>
    </submittedName>
</protein>
<evidence type="ECO:0000256" key="1">
    <source>
        <dbReference type="SAM" id="SignalP"/>
    </source>
</evidence>
<name>A0A9X3YL36_9GAMM</name>
<evidence type="ECO:0000313" key="2">
    <source>
        <dbReference type="EMBL" id="MDC8012976.1"/>
    </source>
</evidence>
<dbReference type="RefSeq" id="WP_263544667.1">
    <property type="nucleotide sequence ID" value="NZ_JAOVZO020000015.1"/>
</dbReference>